<evidence type="ECO:0000256" key="9">
    <source>
        <dbReference type="RuleBase" id="RU362068"/>
    </source>
</evidence>
<keyword evidence="5 9" id="KW-0521">NADP</keyword>
<dbReference type="InterPro" id="IPR013752">
    <property type="entry name" value="KPA_reductase"/>
</dbReference>
<keyword evidence="9" id="KW-0566">Pantothenate biosynthesis</keyword>
<organism evidence="12 13">
    <name type="scientific">Pedobacter montanisoli</name>
    <dbReference type="NCBI Taxonomy" id="2923277"/>
    <lineage>
        <taxon>Bacteria</taxon>
        <taxon>Pseudomonadati</taxon>
        <taxon>Bacteroidota</taxon>
        <taxon>Sphingobacteriia</taxon>
        <taxon>Sphingobacteriales</taxon>
        <taxon>Sphingobacteriaceae</taxon>
        <taxon>Pedobacter</taxon>
    </lineage>
</organism>
<dbReference type="Gene3D" id="1.10.1040.10">
    <property type="entry name" value="N-(1-d-carboxylethyl)-l-norvaline Dehydrogenase, domain 2"/>
    <property type="match status" value="1"/>
</dbReference>
<dbReference type="PANTHER" id="PTHR21708">
    <property type="entry name" value="PROBABLE 2-DEHYDROPANTOATE 2-REDUCTASE"/>
    <property type="match status" value="1"/>
</dbReference>
<dbReference type="Gene3D" id="3.40.50.720">
    <property type="entry name" value="NAD(P)-binding Rossmann-like Domain"/>
    <property type="match status" value="1"/>
</dbReference>
<dbReference type="InterPro" id="IPR003710">
    <property type="entry name" value="ApbA"/>
</dbReference>
<evidence type="ECO:0000259" key="11">
    <source>
        <dbReference type="Pfam" id="PF08546"/>
    </source>
</evidence>
<dbReference type="InterPro" id="IPR036291">
    <property type="entry name" value="NAD(P)-bd_dom_sf"/>
</dbReference>
<dbReference type="GO" id="GO:0008677">
    <property type="term" value="F:2-dehydropantoate 2-reductase activity"/>
    <property type="evidence" value="ECO:0007669"/>
    <property type="project" value="UniProtKB-EC"/>
</dbReference>
<evidence type="ECO:0000256" key="1">
    <source>
        <dbReference type="ARBA" id="ARBA00004994"/>
    </source>
</evidence>
<dbReference type="InterPro" id="IPR008927">
    <property type="entry name" value="6-PGluconate_DH-like_C_sf"/>
</dbReference>
<accession>A0ABS9ZWY0</accession>
<gene>
    <name evidence="12" type="ORF">MMF97_08890</name>
</gene>
<name>A0ABS9ZWY0_9SPHI</name>
<dbReference type="InterPro" id="IPR013328">
    <property type="entry name" value="6PGD_dom2"/>
</dbReference>
<dbReference type="SUPFAM" id="SSF48179">
    <property type="entry name" value="6-phosphogluconate dehydrogenase C-terminal domain-like"/>
    <property type="match status" value="1"/>
</dbReference>
<feature type="domain" description="Ketopantoate reductase N-terminal" evidence="10">
    <location>
        <begin position="4"/>
        <end position="153"/>
    </location>
</feature>
<protein>
    <recommendedName>
        <fullName evidence="4 9">2-dehydropantoate 2-reductase</fullName>
        <ecNumber evidence="3 9">1.1.1.169</ecNumber>
    </recommendedName>
    <alternativeName>
        <fullName evidence="7 9">Ketopantoate reductase</fullName>
    </alternativeName>
</protein>
<keyword evidence="6 9" id="KW-0560">Oxidoreductase</keyword>
<comment type="catalytic activity">
    <reaction evidence="8 9">
        <text>(R)-pantoate + NADP(+) = 2-dehydropantoate + NADPH + H(+)</text>
        <dbReference type="Rhea" id="RHEA:16233"/>
        <dbReference type="ChEBI" id="CHEBI:11561"/>
        <dbReference type="ChEBI" id="CHEBI:15378"/>
        <dbReference type="ChEBI" id="CHEBI:15980"/>
        <dbReference type="ChEBI" id="CHEBI:57783"/>
        <dbReference type="ChEBI" id="CHEBI:58349"/>
        <dbReference type="EC" id="1.1.1.169"/>
    </reaction>
</comment>
<evidence type="ECO:0000256" key="3">
    <source>
        <dbReference type="ARBA" id="ARBA00013014"/>
    </source>
</evidence>
<reference evidence="12" key="1">
    <citation type="submission" date="2022-03" db="EMBL/GenBank/DDBJ databases">
        <authorList>
            <person name="Woo C.Y."/>
        </authorList>
    </citation>
    <scope>NUCLEOTIDE SEQUENCE</scope>
    <source>
        <strain evidence="12">CYS-01</strain>
    </source>
</reference>
<dbReference type="EMBL" id="JALGBH010000002">
    <property type="protein sequence ID" value="MCJ0742824.1"/>
    <property type="molecule type" value="Genomic_DNA"/>
</dbReference>
<evidence type="ECO:0000256" key="8">
    <source>
        <dbReference type="ARBA" id="ARBA00048793"/>
    </source>
</evidence>
<dbReference type="Proteomes" id="UP001165460">
    <property type="component" value="Unassembled WGS sequence"/>
</dbReference>
<comment type="caution">
    <text evidence="12">The sequence shown here is derived from an EMBL/GenBank/DDBJ whole genome shotgun (WGS) entry which is preliminary data.</text>
</comment>
<dbReference type="InterPro" id="IPR051402">
    <property type="entry name" value="KPR-Related"/>
</dbReference>
<dbReference type="InterPro" id="IPR013332">
    <property type="entry name" value="KPR_N"/>
</dbReference>
<keyword evidence="13" id="KW-1185">Reference proteome</keyword>
<dbReference type="NCBIfam" id="TIGR00745">
    <property type="entry name" value="apbA_panE"/>
    <property type="match status" value="1"/>
</dbReference>
<dbReference type="SUPFAM" id="SSF51735">
    <property type="entry name" value="NAD(P)-binding Rossmann-fold domains"/>
    <property type="match status" value="1"/>
</dbReference>
<dbReference type="RefSeq" id="WP_243361639.1">
    <property type="nucleotide sequence ID" value="NZ_JALGBH010000002.1"/>
</dbReference>
<evidence type="ECO:0000256" key="7">
    <source>
        <dbReference type="ARBA" id="ARBA00032024"/>
    </source>
</evidence>
<evidence type="ECO:0000256" key="2">
    <source>
        <dbReference type="ARBA" id="ARBA00007870"/>
    </source>
</evidence>
<dbReference type="Pfam" id="PF02558">
    <property type="entry name" value="ApbA"/>
    <property type="match status" value="1"/>
</dbReference>
<evidence type="ECO:0000259" key="10">
    <source>
        <dbReference type="Pfam" id="PF02558"/>
    </source>
</evidence>
<evidence type="ECO:0000256" key="4">
    <source>
        <dbReference type="ARBA" id="ARBA00019465"/>
    </source>
</evidence>
<evidence type="ECO:0000256" key="5">
    <source>
        <dbReference type="ARBA" id="ARBA00022857"/>
    </source>
</evidence>
<dbReference type="Pfam" id="PF08546">
    <property type="entry name" value="ApbA_C"/>
    <property type="match status" value="1"/>
</dbReference>
<evidence type="ECO:0000313" key="12">
    <source>
        <dbReference type="EMBL" id="MCJ0742824.1"/>
    </source>
</evidence>
<sequence length="306" mass="33668">MTKIIIAGIGGVGGYFGGLLAKEFHNNPTVEIDFLARGENLKAIQTNGLTITSGTEEWLVKPKIATNDPATLGKADVIILCTKNYDLEETVLQLKPCISDQTIIIPLLNGVNSREVIKKCYPNNLVTEGCVYIISRLTAAGRVENTGSTENLFFGLDQSEDERLVQLESLFKQAGIHAKLSNDILKIIWEKFIFISATATSTSFYDQGMGAILEDPEKKNYLLQLVKEGVQLAKAKQIPVSTNIEEITLNKLQAMPALATSSMHADFANHKQHTELESLTGYMVHESEKLGLQASTFKKMYQGLKS</sequence>
<proteinExistence type="inferred from homology"/>
<evidence type="ECO:0000313" key="13">
    <source>
        <dbReference type="Proteomes" id="UP001165460"/>
    </source>
</evidence>
<dbReference type="PANTHER" id="PTHR21708:SF26">
    <property type="entry name" value="2-DEHYDROPANTOATE 2-REDUCTASE"/>
    <property type="match status" value="1"/>
</dbReference>
<comment type="similarity">
    <text evidence="2 9">Belongs to the ketopantoate reductase family.</text>
</comment>
<comment type="pathway">
    <text evidence="1 9">Cofactor biosynthesis; (R)-pantothenate biosynthesis; (R)-pantoate from 3-methyl-2-oxobutanoate: step 2/2.</text>
</comment>
<evidence type="ECO:0000256" key="6">
    <source>
        <dbReference type="ARBA" id="ARBA00023002"/>
    </source>
</evidence>
<dbReference type="EC" id="1.1.1.169" evidence="3 9"/>
<feature type="domain" description="Ketopantoate reductase C-terminal" evidence="11">
    <location>
        <begin position="183"/>
        <end position="305"/>
    </location>
</feature>
<comment type="function">
    <text evidence="9">Catalyzes the NADPH-dependent reduction of ketopantoate into pantoic acid.</text>
</comment>